<name>A0A858RGL6_9BACT</name>
<protein>
    <submittedName>
        <fullName evidence="6">FAD-dependent oxidoreductase</fullName>
    </submittedName>
</protein>
<organism evidence="6 7">
    <name type="scientific">Luteolibacter luteus</name>
    <dbReference type="NCBI Taxonomy" id="2728835"/>
    <lineage>
        <taxon>Bacteria</taxon>
        <taxon>Pseudomonadati</taxon>
        <taxon>Verrucomicrobiota</taxon>
        <taxon>Verrucomicrobiia</taxon>
        <taxon>Verrucomicrobiales</taxon>
        <taxon>Verrucomicrobiaceae</taxon>
        <taxon>Luteolibacter</taxon>
    </lineage>
</organism>
<gene>
    <name evidence="6" type="ORF">HHL09_06420</name>
</gene>
<dbReference type="RefSeq" id="WP_169453744.1">
    <property type="nucleotide sequence ID" value="NZ_CP051774.1"/>
</dbReference>
<dbReference type="GO" id="GO:0051539">
    <property type="term" value="F:4 iron, 4 sulfur cluster binding"/>
    <property type="evidence" value="ECO:0007669"/>
    <property type="project" value="UniProtKB-KW"/>
</dbReference>
<dbReference type="AlphaFoldDB" id="A0A858RGL6"/>
<keyword evidence="1" id="KW-0004">4Fe-4S</keyword>
<keyword evidence="4" id="KW-0408">Iron</keyword>
<dbReference type="InterPro" id="IPR036188">
    <property type="entry name" value="FAD/NAD-bd_sf"/>
</dbReference>
<keyword evidence="2" id="KW-0479">Metal-binding</keyword>
<evidence type="ECO:0000256" key="2">
    <source>
        <dbReference type="ARBA" id="ARBA00022723"/>
    </source>
</evidence>
<reference evidence="6 7" key="1">
    <citation type="submission" date="2020-04" db="EMBL/GenBank/DDBJ databases">
        <title>Luteolibacter sp. G-1-1-1 isolated from soil.</title>
        <authorList>
            <person name="Dahal R.H."/>
        </authorList>
    </citation>
    <scope>NUCLEOTIDE SEQUENCE [LARGE SCALE GENOMIC DNA]</scope>
    <source>
        <strain evidence="6 7">G-1-1-1</strain>
    </source>
</reference>
<keyword evidence="5" id="KW-0411">Iron-sulfur</keyword>
<dbReference type="EMBL" id="CP051774">
    <property type="protein sequence ID" value="QJE95430.1"/>
    <property type="molecule type" value="Genomic_DNA"/>
</dbReference>
<dbReference type="KEGG" id="luo:HHL09_06420"/>
<sequence>MTADIIVLGAGSAGLAAAVTAARQGARVLLLERHGFAGGMGTASLVHTFCGLYQIDGEEPVLANPGFPAEIAERMLHATGARGPVKMGRVWVLMQHPVEFVRIADELLAGSGVEVLFHAEVVSTRKSPEGWSLGIASRGGLIEAACKVLIDTSGDAVLAGMLGGEADLTEPARLQRPAYVFGIQGVTGGESGLQLAGRIVGGVRNGVLPKEALGLHFRASGRVAESFGTIDLSGTEEGDYDPLDAACLTRLERSGRATAAVAIDFLKREAPGWEGAYISHWPVRAGVRESRRWKGRHLLTGAEVLSGASHPDDIALATWPLEFRETNRGPKLRYPESEQPAGIPLGSLIPMGLENVFTAGRCLSCDHEAQASIRVMGTCFATGQAAGMAAALAAKGESPEEAPAALRKAFG</sequence>
<dbReference type="PRINTS" id="PR00368">
    <property type="entry name" value="FADPNR"/>
</dbReference>
<dbReference type="GO" id="GO:0046872">
    <property type="term" value="F:metal ion binding"/>
    <property type="evidence" value="ECO:0007669"/>
    <property type="project" value="UniProtKB-KW"/>
</dbReference>
<evidence type="ECO:0000256" key="5">
    <source>
        <dbReference type="ARBA" id="ARBA00023014"/>
    </source>
</evidence>
<dbReference type="Gene3D" id="3.50.50.60">
    <property type="entry name" value="FAD/NAD(P)-binding domain"/>
    <property type="match status" value="1"/>
</dbReference>
<accession>A0A858RGL6</accession>
<dbReference type="Proteomes" id="UP000501812">
    <property type="component" value="Chromosome"/>
</dbReference>
<evidence type="ECO:0000256" key="3">
    <source>
        <dbReference type="ARBA" id="ARBA00023002"/>
    </source>
</evidence>
<evidence type="ECO:0000313" key="7">
    <source>
        <dbReference type="Proteomes" id="UP000501812"/>
    </source>
</evidence>
<dbReference type="PANTHER" id="PTHR43498:SF1">
    <property type="entry name" value="COB--COM HETERODISULFIDE REDUCTASE IRON-SULFUR SUBUNIT A"/>
    <property type="match status" value="1"/>
</dbReference>
<dbReference type="InterPro" id="IPR039650">
    <property type="entry name" value="HdrA-like"/>
</dbReference>
<dbReference type="PANTHER" id="PTHR43498">
    <property type="entry name" value="FERREDOXIN:COB-COM HETERODISULFIDE REDUCTASE SUBUNIT A"/>
    <property type="match status" value="1"/>
</dbReference>
<proteinExistence type="predicted"/>
<evidence type="ECO:0000256" key="4">
    <source>
        <dbReference type="ARBA" id="ARBA00023004"/>
    </source>
</evidence>
<evidence type="ECO:0000313" key="6">
    <source>
        <dbReference type="EMBL" id="QJE95430.1"/>
    </source>
</evidence>
<evidence type="ECO:0000256" key="1">
    <source>
        <dbReference type="ARBA" id="ARBA00022485"/>
    </source>
</evidence>
<dbReference type="Pfam" id="PF12831">
    <property type="entry name" value="FAD_oxidored"/>
    <property type="match status" value="1"/>
</dbReference>
<keyword evidence="7" id="KW-1185">Reference proteome</keyword>
<keyword evidence="3" id="KW-0560">Oxidoreductase</keyword>
<dbReference type="SUPFAM" id="SSF51905">
    <property type="entry name" value="FAD/NAD(P)-binding domain"/>
    <property type="match status" value="1"/>
</dbReference>
<dbReference type="GO" id="GO:0016491">
    <property type="term" value="F:oxidoreductase activity"/>
    <property type="evidence" value="ECO:0007669"/>
    <property type="project" value="UniProtKB-KW"/>
</dbReference>